<reference evidence="4 5" key="1">
    <citation type="submission" date="2020-06" db="EMBL/GenBank/DDBJ databases">
        <title>Schlegella sp. ID0723 isolated from air conditioner.</title>
        <authorList>
            <person name="Kim D.Y."/>
            <person name="Kim D.-U."/>
        </authorList>
    </citation>
    <scope>NUCLEOTIDE SEQUENCE [LARGE SCALE GENOMIC DNA]</scope>
    <source>
        <strain evidence="4 5">ID0723</strain>
    </source>
</reference>
<dbReference type="SUPFAM" id="SSF50249">
    <property type="entry name" value="Nucleic acid-binding proteins"/>
    <property type="match status" value="1"/>
</dbReference>
<dbReference type="EMBL" id="JABWMJ010000004">
    <property type="protein sequence ID" value="NUZ06132.1"/>
    <property type="molecule type" value="Genomic_DNA"/>
</dbReference>
<dbReference type="Pfam" id="PF01796">
    <property type="entry name" value="OB_ChsH2_C"/>
    <property type="match status" value="1"/>
</dbReference>
<dbReference type="Gene3D" id="6.10.30.10">
    <property type="match status" value="1"/>
</dbReference>
<dbReference type="Proteomes" id="UP000529637">
    <property type="component" value="Unassembled WGS sequence"/>
</dbReference>
<feature type="domain" description="ChsH2 C-terminal OB-fold" evidence="2">
    <location>
        <begin position="64"/>
        <end position="130"/>
    </location>
</feature>
<proteinExistence type="predicted"/>
<evidence type="ECO:0000259" key="3">
    <source>
        <dbReference type="Pfam" id="PF12172"/>
    </source>
</evidence>
<dbReference type="PANTHER" id="PTHR34075">
    <property type="entry name" value="BLR3430 PROTEIN"/>
    <property type="match status" value="1"/>
</dbReference>
<dbReference type="InterPro" id="IPR052513">
    <property type="entry name" value="Thioester_dehydratase-like"/>
</dbReference>
<dbReference type="InterPro" id="IPR002878">
    <property type="entry name" value="ChsH2_C"/>
</dbReference>
<protein>
    <submittedName>
        <fullName evidence="4">OB-fold domain-containing protein</fullName>
    </submittedName>
</protein>
<dbReference type="Pfam" id="PF12172">
    <property type="entry name" value="zf-ChsH2"/>
    <property type="match status" value="1"/>
</dbReference>
<keyword evidence="5" id="KW-1185">Reference proteome</keyword>
<gene>
    <name evidence="4" type="ORF">HQN59_10190</name>
</gene>
<organism evidence="4 5">
    <name type="scientific">Piscinibacter koreensis</name>
    <dbReference type="NCBI Taxonomy" id="2742824"/>
    <lineage>
        <taxon>Bacteria</taxon>
        <taxon>Pseudomonadati</taxon>
        <taxon>Pseudomonadota</taxon>
        <taxon>Betaproteobacteria</taxon>
        <taxon>Burkholderiales</taxon>
        <taxon>Sphaerotilaceae</taxon>
        <taxon>Piscinibacter</taxon>
    </lineage>
</organism>
<evidence type="ECO:0000256" key="1">
    <source>
        <dbReference type="SAM" id="MobiDB-lite"/>
    </source>
</evidence>
<name>A0A7Y6NMY3_9BURK</name>
<dbReference type="InterPro" id="IPR022002">
    <property type="entry name" value="ChsH2_Znr"/>
</dbReference>
<sequence>MSGAGSYLPPGLPAPVPEPDELSRPFWDGLVAERLRIQRCRACATWQFGPEWICHRCHAFDPDWVDVAPRGLIHSWERVWHPSHRALQGRVPYLVVLVELPDAGGVRLVGNLLGDPLQEVRIGAPVSGVFEHHDEPFRHALLQWRVADER</sequence>
<comment type="caution">
    <text evidence="4">The sequence shown here is derived from an EMBL/GenBank/DDBJ whole genome shotgun (WGS) entry which is preliminary data.</text>
</comment>
<feature type="region of interest" description="Disordered" evidence="1">
    <location>
        <begin position="1"/>
        <end position="20"/>
    </location>
</feature>
<dbReference type="RefSeq" id="WP_176068819.1">
    <property type="nucleotide sequence ID" value="NZ_JABWMJ010000004.1"/>
</dbReference>
<feature type="domain" description="ChsH2 rubredoxin-like zinc ribbon" evidence="3">
    <location>
        <begin position="27"/>
        <end position="62"/>
    </location>
</feature>
<dbReference type="AlphaFoldDB" id="A0A7Y6NMY3"/>
<evidence type="ECO:0000313" key="5">
    <source>
        <dbReference type="Proteomes" id="UP000529637"/>
    </source>
</evidence>
<accession>A0A7Y6NMY3</accession>
<dbReference type="InterPro" id="IPR012340">
    <property type="entry name" value="NA-bd_OB-fold"/>
</dbReference>
<evidence type="ECO:0000259" key="2">
    <source>
        <dbReference type="Pfam" id="PF01796"/>
    </source>
</evidence>
<dbReference type="PANTHER" id="PTHR34075:SF5">
    <property type="entry name" value="BLR3430 PROTEIN"/>
    <property type="match status" value="1"/>
</dbReference>
<evidence type="ECO:0000313" key="4">
    <source>
        <dbReference type="EMBL" id="NUZ06132.1"/>
    </source>
</evidence>